<dbReference type="InterPro" id="IPR011762">
    <property type="entry name" value="COA_CT_N"/>
</dbReference>
<protein>
    <recommendedName>
        <fullName evidence="9">Cytochrome f</fullName>
        <ecNumber evidence="8">4.1.1.39</ecNumber>
    </recommendedName>
    <alternativeName>
        <fullName evidence="10">Ribulose bisphosphate carboxylase large chain</fullName>
    </alternativeName>
</protein>
<evidence type="ECO:0000256" key="34">
    <source>
        <dbReference type="ARBA" id="ARBA00046266"/>
    </source>
</evidence>
<dbReference type="Gene3D" id="2.40.50.100">
    <property type="match status" value="1"/>
</dbReference>
<evidence type="ECO:0000256" key="16">
    <source>
        <dbReference type="ARBA" id="ARBA00022640"/>
    </source>
</evidence>
<dbReference type="Pfam" id="PF16639">
    <property type="entry name" value="Apocytochr_F_N"/>
    <property type="match status" value="1"/>
</dbReference>
<evidence type="ECO:0000256" key="4">
    <source>
        <dbReference type="ARBA" id="ARBA00004229"/>
    </source>
</evidence>
<dbReference type="InterPro" id="IPR011054">
    <property type="entry name" value="Rudment_hybrid_motif"/>
</dbReference>
<dbReference type="GO" id="GO:0016984">
    <property type="term" value="F:ribulose-bisphosphate carboxylase activity"/>
    <property type="evidence" value="ECO:0007669"/>
    <property type="project" value="UniProtKB-EC"/>
</dbReference>
<comment type="subunit">
    <text evidence="7">Acetyl-CoA carboxylase is a heterohexamer composed of biotin carboxyl carrier protein, biotin carboxylase and 2 subunits each of ACCase subunit alpha and ACCase plastid-coded subunit beta (accD).</text>
</comment>
<evidence type="ECO:0000256" key="8">
    <source>
        <dbReference type="ARBA" id="ARBA00012287"/>
    </source>
</evidence>
<dbReference type="PROSITE" id="PS51010">
    <property type="entry name" value="CYTF"/>
    <property type="match status" value="1"/>
</dbReference>
<evidence type="ECO:0000256" key="15">
    <source>
        <dbReference type="ARBA" id="ARBA00022617"/>
    </source>
</evidence>
<evidence type="ECO:0000256" key="32">
    <source>
        <dbReference type="ARBA" id="ARBA00023300"/>
    </source>
</evidence>
<keyword evidence="18" id="KW-0479">Metal-binding</keyword>
<evidence type="ECO:0000256" key="18">
    <source>
        <dbReference type="ARBA" id="ARBA00022723"/>
    </source>
</evidence>
<evidence type="ECO:0000313" key="40">
    <source>
        <dbReference type="Proteomes" id="UP000583929"/>
    </source>
</evidence>
<comment type="catalytic activity">
    <reaction evidence="36">
        <text>2 (2R)-3-phosphoglycerate + 2 H(+) = D-ribulose 1,5-bisphosphate + CO2 + H2O</text>
        <dbReference type="Rhea" id="RHEA:23124"/>
        <dbReference type="ChEBI" id="CHEBI:15377"/>
        <dbReference type="ChEBI" id="CHEBI:15378"/>
        <dbReference type="ChEBI" id="CHEBI:16526"/>
        <dbReference type="ChEBI" id="CHEBI:57870"/>
        <dbReference type="ChEBI" id="CHEBI:58272"/>
        <dbReference type="EC" id="4.1.1.39"/>
    </reaction>
</comment>
<dbReference type="InterPro" id="IPR024058">
    <property type="entry name" value="Cyt-f_TM"/>
</dbReference>
<keyword evidence="21" id="KW-0862">Zinc</keyword>
<dbReference type="FunFam" id="2.40.50.100:FF:000007">
    <property type="entry name" value="Cytochrome f"/>
    <property type="match status" value="1"/>
</dbReference>
<accession>A0A7J6GZ33</accession>
<dbReference type="Gene3D" id="3.30.70.150">
    <property type="entry name" value="RuBisCO large subunit, N-terminal domain"/>
    <property type="match status" value="1"/>
</dbReference>
<comment type="subunit">
    <text evidence="33">The 4 large subunits of the cytochrome b6-f complex are cytochrome b6, subunit IV (17 kDa polypeptide, PetD), cytochrome f and the Rieske protein, while the 4 small subunits are PetG, PetL, PetM and PetN. The complex functions as a dimer.</text>
</comment>
<evidence type="ECO:0000256" key="26">
    <source>
        <dbReference type="ARBA" id="ARBA00023004"/>
    </source>
</evidence>
<evidence type="ECO:0000256" key="2">
    <source>
        <dbReference type="ARBA" id="ARBA00001971"/>
    </source>
</evidence>
<evidence type="ECO:0000256" key="13">
    <source>
        <dbReference type="ARBA" id="ARBA00022531"/>
    </source>
</evidence>
<dbReference type="EMBL" id="JAATIQ010000076">
    <property type="protein sequence ID" value="KAF4388011.1"/>
    <property type="molecule type" value="Genomic_DNA"/>
</dbReference>
<evidence type="ECO:0000256" key="30">
    <source>
        <dbReference type="ARBA" id="ARBA00023238"/>
    </source>
</evidence>
<comment type="catalytic activity">
    <reaction evidence="35">
        <text>D-ribulose 1,5-bisphosphate + O2 = 2-phosphoglycolate + (2R)-3-phosphoglycerate + 2 H(+)</text>
        <dbReference type="Rhea" id="RHEA:36631"/>
        <dbReference type="ChEBI" id="CHEBI:15378"/>
        <dbReference type="ChEBI" id="CHEBI:15379"/>
        <dbReference type="ChEBI" id="CHEBI:57870"/>
        <dbReference type="ChEBI" id="CHEBI:58033"/>
        <dbReference type="ChEBI" id="CHEBI:58272"/>
    </reaction>
</comment>
<dbReference type="GO" id="GO:0009055">
    <property type="term" value="F:electron transfer activity"/>
    <property type="evidence" value="ECO:0007669"/>
    <property type="project" value="InterPro"/>
</dbReference>
<feature type="transmembrane region" description="Helical" evidence="37">
    <location>
        <begin position="839"/>
        <end position="858"/>
    </location>
</feature>
<evidence type="ECO:0000256" key="21">
    <source>
        <dbReference type="ARBA" id="ARBA00022833"/>
    </source>
</evidence>
<evidence type="ECO:0000256" key="17">
    <source>
        <dbReference type="ARBA" id="ARBA00022692"/>
    </source>
</evidence>
<dbReference type="Pfam" id="PF02788">
    <property type="entry name" value="RuBisCO_large_N"/>
    <property type="match status" value="1"/>
</dbReference>
<sequence length="867" mass="96025">MSWVAVATKSSTGTWTTVWTDGLTSLDRYKGRCYHIEPVAGEENQFIAYVAYPLDLFEEGSVTNMFTSIVGTCEEMIKRDVFSSELGVPTVMHDYLTGGFTANTVLAHYCTVVGKLEGEREITLGFVDLLRDDFIEKDRRRGIYFTQDWVSLPGAFPVASGGIHVWHMPALTEIFGDDSVLQFGGGTLGHPWRNAPGAVANRVALEACVQARNEGRDLAHEGNEIIREACKWSPELAAACEVRKEIKFEFEAMDTLCGLSKSINSLGDPIENTSVNEDQIRNDMDKDIPSGNDSDNSNYSNVDHLIGVSYLNNVSKTDDPRYDHYVLGILWMKTWSIWILLNFIRRRNLKERVDSYQRKTGLTEAAQTGTGQLNGIPVAIGVMDFQFMGGSMGSVVGETITRLIEYATNQNLPLILVCAFGGARMQEGSLSLMQMAKISYALYDYQSNKKLFYVAILTSPTTGRVTASFGMLGDIIIAEPNAYIAFAGKRVIEQTLNETVLKGSQVSEYLFHKGLFDLIVQRNLLKGVLGELFQLHAFSPLNQIQSSSLGFLLIGTSSYLGKRSIPLTRNDENLTLREIEHKAAELAFFLRLPIEGYENPREATGRIVCANFHLANKPVDIEVPQAVRPDTVFEAVVRIPYDLQLKQVLANGKQGGFNVGVVLILPEGFELGPPDRILPEIKEKMGNLSFQSFRPTKKNILVIGPVPRQKYSEITFPTLSPDPTTKKDVHFLKYPIYVGGNRGRGHIYPEGSKSNNNIYNATAAGIVSKIIRKEKGGYEITIVEASDGRQVVDFIPPGPELLVSKGESMKLDQLLTSNPNVGGFGQGDAEIVLQDPLRVQGLLLFLASVILAQIFLVLKKKQFEKVQ</sequence>
<keyword evidence="16" id="KW-0934">Plastid</keyword>
<evidence type="ECO:0000256" key="24">
    <source>
        <dbReference type="ARBA" id="ARBA00022989"/>
    </source>
</evidence>
<evidence type="ECO:0000256" key="37">
    <source>
        <dbReference type="SAM" id="Phobius"/>
    </source>
</evidence>
<keyword evidence="31" id="KW-0456">Lyase</keyword>
<keyword evidence="40" id="KW-1185">Reference proteome</keyword>
<dbReference type="EC" id="4.1.1.39" evidence="8"/>
<evidence type="ECO:0000256" key="22">
    <source>
        <dbReference type="ARBA" id="ARBA00022840"/>
    </source>
</evidence>
<keyword evidence="20" id="KW-0547">Nucleotide-binding</keyword>
<dbReference type="InterPro" id="IPR036826">
    <property type="entry name" value="Cyt_f_lg_dom_sf"/>
</dbReference>
<dbReference type="GO" id="GO:0009535">
    <property type="term" value="C:chloroplast thylakoid membrane"/>
    <property type="evidence" value="ECO:0007669"/>
    <property type="project" value="TreeGrafter"/>
</dbReference>
<evidence type="ECO:0000313" key="39">
    <source>
        <dbReference type="EMBL" id="KAF4388011.1"/>
    </source>
</evidence>
<evidence type="ECO:0000256" key="12">
    <source>
        <dbReference type="ARBA" id="ARBA00022528"/>
    </source>
</evidence>
<keyword evidence="27" id="KW-0503">Monooxygenase</keyword>
<dbReference type="Gene3D" id="2.60.40.830">
    <property type="entry name" value="Cytochrome f large domain"/>
    <property type="match status" value="1"/>
</dbReference>
<dbReference type="Pfam" id="PF01039">
    <property type="entry name" value="Carboxyl_trans"/>
    <property type="match status" value="1"/>
</dbReference>
<evidence type="ECO:0000256" key="36">
    <source>
        <dbReference type="ARBA" id="ARBA00049469"/>
    </source>
</evidence>
<evidence type="ECO:0000259" key="38">
    <source>
        <dbReference type="PROSITE" id="PS50980"/>
    </source>
</evidence>
<keyword evidence="23" id="KW-0249">Electron transport</keyword>
<dbReference type="GO" id="GO:0005506">
    <property type="term" value="F:iron ion binding"/>
    <property type="evidence" value="ECO:0007669"/>
    <property type="project" value="InterPro"/>
</dbReference>
<keyword evidence="28" id="KW-0793">Thylakoid</keyword>
<evidence type="ECO:0000256" key="1">
    <source>
        <dbReference type="ARBA" id="ARBA00001946"/>
    </source>
</evidence>
<dbReference type="SUPFAM" id="SSF51649">
    <property type="entry name" value="RuBisCo, C-terminal domain"/>
    <property type="match status" value="1"/>
</dbReference>
<dbReference type="InterPro" id="IPR034733">
    <property type="entry name" value="AcCoA_carboxyl_beta"/>
</dbReference>
<comment type="similarity">
    <text evidence="6">Belongs to the cytochrome f family.</text>
</comment>
<comment type="cofactor">
    <cofactor evidence="2">
        <name>heme</name>
        <dbReference type="ChEBI" id="CHEBI:30413"/>
    </cofactor>
</comment>
<dbReference type="Pfam" id="PF00016">
    <property type="entry name" value="RuBisCO_large"/>
    <property type="match status" value="1"/>
</dbReference>
<dbReference type="InterPro" id="IPR002325">
    <property type="entry name" value="Cyt_f"/>
</dbReference>
<dbReference type="InterPro" id="IPR000685">
    <property type="entry name" value="RuBisCO_lsu_C"/>
</dbReference>
<dbReference type="Gene3D" id="3.90.226.10">
    <property type="entry name" value="2-enoyl-CoA Hydratase, Chain A, domain 1"/>
    <property type="match status" value="1"/>
</dbReference>
<dbReference type="SUPFAM" id="SSF103431">
    <property type="entry name" value="Cytochrome f subunit of the cytochrome b6f complex, transmembrane anchor"/>
    <property type="match status" value="1"/>
</dbReference>
<keyword evidence="22" id="KW-0067">ATP-binding</keyword>
<dbReference type="GO" id="GO:0003989">
    <property type="term" value="F:acetyl-CoA carboxylase activity"/>
    <property type="evidence" value="ECO:0007669"/>
    <property type="project" value="InterPro"/>
</dbReference>
<dbReference type="PRINTS" id="PR00610">
    <property type="entry name" value="CYTOCHROMEF"/>
</dbReference>
<keyword evidence="12" id="KW-0150">Chloroplast</keyword>
<dbReference type="Gene3D" id="3.20.20.110">
    <property type="entry name" value="Ribulose bisphosphate carboxylase, large subunit, C-terminal domain"/>
    <property type="match status" value="1"/>
</dbReference>
<keyword evidence="13" id="KW-0602">Photosynthesis</keyword>
<dbReference type="SUPFAM" id="SSF51246">
    <property type="entry name" value="Rudiment single hybrid motif"/>
    <property type="match status" value="1"/>
</dbReference>
<dbReference type="FunFam" id="2.60.40.830:FF:000001">
    <property type="entry name" value="Cytochrome f"/>
    <property type="match status" value="1"/>
</dbReference>
<dbReference type="GO" id="GO:0005524">
    <property type="term" value="F:ATP binding"/>
    <property type="evidence" value="ECO:0007669"/>
    <property type="project" value="UniProtKB-KW"/>
</dbReference>
<dbReference type="InterPro" id="IPR000438">
    <property type="entry name" value="Acetyl_CoA_COase_Trfase_b_su"/>
</dbReference>
<comment type="caution">
    <text evidence="39">The sequence shown here is derived from an EMBL/GenBank/DDBJ whole genome shotgun (WGS) entry which is preliminary data.</text>
</comment>
<evidence type="ECO:0000256" key="10">
    <source>
        <dbReference type="ARBA" id="ARBA00017725"/>
    </source>
</evidence>
<evidence type="ECO:0000256" key="14">
    <source>
        <dbReference type="ARBA" id="ARBA00022567"/>
    </source>
</evidence>
<evidence type="ECO:0000256" key="31">
    <source>
        <dbReference type="ARBA" id="ARBA00023239"/>
    </source>
</evidence>
<dbReference type="AlphaFoldDB" id="A0A7J6GZ33"/>
<keyword evidence="32" id="KW-0120">Carbon dioxide fixation</keyword>
<keyword evidence="15" id="KW-0349">Heme</keyword>
<keyword evidence="26" id="KW-0408">Iron</keyword>
<dbReference type="HAMAP" id="MF_01395">
    <property type="entry name" value="AcetylCoA_CT_beta"/>
    <property type="match status" value="1"/>
</dbReference>
<organism evidence="39 40">
    <name type="scientific">Cannabis sativa</name>
    <name type="common">Hemp</name>
    <name type="synonym">Marijuana</name>
    <dbReference type="NCBI Taxonomy" id="3483"/>
    <lineage>
        <taxon>Eukaryota</taxon>
        <taxon>Viridiplantae</taxon>
        <taxon>Streptophyta</taxon>
        <taxon>Embryophyta</taxon>
        <taxon>Tracheophyta</taxon>
        <taxon>Spermatophyta</taxon>
        <taxon>Magnoliopsida</taxon>
        <taxon>eudicotyledons</taxon>
        <taxon>Gunneridae</taxon>
        <taxon>Pentapetalae</taxon>
        <taxon>rosids</taxon>
        <taxon>fabids</taxon>
        <taxon>Rosales</taxon>
        <taxon>Cannabaceae</taxon>
        <taxon>Cannabis</taxon>
    </lineage>
</organism>
<dbReference type="GO" id="GO:0006633">
    <property type="term" value="P:fatty acid biosynthetic process"/>
    <property type="evidence" value="ECO:0007669"/>
    <property type="project" value="InterPro"/>
</dbReference>
<dbReference type="GO" id="GO:0004497">
    <property type="term" value="F:monooxygenase activity"/>
    <property type="evidence" value="ECO:0007669"/>
    <property type="project" value="UniProtKB-KW"/>
</dbReference>
<dbReference type="SUPFAM" id="SSF54966">
    <property type="entry name" value="RuBisCO, large subunit, small (N-terminal) domain"/>
    <property type="match status" value="1"/>
</dbReference>
<name>A0A7J6GZ33_CANSA</name>
<dbReference type="InterPro" id="IPR036376">
    <property type="entry name" value="RuBisCO_lsu_C_sf"/>
</dbReference>
<dbReference type="SUPFAM" id="SSF49441">
    <property type="entry name" value="Cytochrome f, large domain"/>
    <property type="match status" value="1"/>
</dbReference>
<dbReference type="InterPro" id="IPR024094">
    <property type="entry name" value="Cyt_f_lg_dom"/>
</dbReference>
<evidence type="ECO:0000256" key="29">
    <source>
        <dbReference type="ARBA" id="ARBA00023136"/>
    </source>
</evidence>
<dbReference type="Proteomes" id="UP000583929">
    <property type="component" value="Unassembled WGS sequence"/>
</dbReference>
<dbReference type="PROSITE" id="PS50980">
    <property type="entry name" value="COA_CT_NTER"/>
    <property type="match status" value="1"/>
</dbReference>
<evidence type="ECO:0000256" key="23">
    <source>
        <dbReference type="ARBA" id="ARBA00022982"/>
    </source>
</evidence>
<evidence type="ECO:0000256" key="20">
    <source>
        <dbReference type="ARBA" id="ARBA00022741"/>
    </source>
</evidence>
<evidence type="ECO:0000256" key="35">
    <source>
        <dbReference type="ARBA" id="ARBA00048059"/>
    </source>
</evidence>
<evidence type="ECO:0000256" key="33">
    <source>
        <dbReference type="ARBA" id="ARBA00025834"/>
    </source>
</evidence>
<keyword evidence="17 37" id="KW-0812">Transmembrane</keyword>
<evidence type="ECO:0000256" key="7">
    <source>
        <dbReference type="ARBA" id="ARBA00011842"/>
    </source>
</evidence>
<dbReference type="GO" id="GO:0020037">
    <property type="term" value="F:heme binding"/>
    <property type="evidence" value="ECO:0007669"/>
    <property type="project" value="InterPro"/>
</dbReference>
<evidence type="ECO:0000256" key="28">
    <source>
        <dbReference type="ARBA" id="ARBA00023078"/>
    </source>
</evidence>
<keyword evidence="11" id="KW-0813">Transport</keyword>
<keyword evidence="24 37" id="KW-1133">Transmembrane helix</keyword>
<dbReference type="GO" id="GO:0009853">
    <property type="term" value="P:photorespiration"/>
    <property type="evidence" value="ECO:0007669"/>
    <property type="project" value="UniProtKB-KW"/>
</dbReference>
<comment type="subcellular location">
    <subcellularLocation>
        <location evidence="34">Plastid thylakoid membrane</location>
        <topology evidence="34">Single-pass membrane protein</topology>
    </subcellularLocation>
    <subcellularLocation>
        <location evidence="4">Plastid</location>
        <location evidence="4">Chloroplast</location>
    </subcellularLocation>
</comment>
<reference evidence="39 40" key="1">
    <citation type="journal article" date="2020" name="bioRxiv">
        <title>Sequence and annotation of 42 cannabis genomes reveals extensive copy number variation in cannabinoid synthesis and pathogen resistance genes.</title>
        <authorList>
            <person name="Mckernan K.J."/>
            <person name="Helbert Y."/>
            <person name="Kane L.T."/>
            <person name="Ebling H."/>
            <person name="Zhang L."/>
            <person name="Liu B."/>
            <person name="Eaton Z."/>
            <person name="Mclaughlin S."/>
            <person name="Kingan S."/>
            <person name="Baybayan P."/>
            <person name="Concepcion G."/>
            <person name="Jordan M."/>
            <person name="Riva A."/>
            <person name="Barbazuk W."/>
            <person name="Harkins T."/>
        </authorList>
    </citation>
    <scope>NUCLEOTIDE SEQUENCE [LARGE SCALE GENOMIC DNA]</scope>
    <source>
        <strain evidence="40">cv. Jamaican Lion 4</strain>
        <tissue evidence="39">Leaf</tissue>
    </source>
</reference>
<comment type="cofactor">
    <cofactor evidence="1">
        <name>Mg(2+)</name>
        <dbReference type="ChEBI" id="CHEBI:18420"/>
    </cofactor>
</comment>
<dbReference type="InterPro" id="IPR017443">
    <property type="entry name" value="RuBisCO_lsu_fd_N"/>
</dbReference>
<evidence type="ECO:0000256" key="6">
    <source>
        <dbReference type="ARBA" id="ARBA00008923"/>
    </source>
</evidence>
<keyword evidence="25" id="KW-0560">Oxidoreductase</keyword>
<dbReference type="GO" id="GO:0009317">
    <property type="term" value="C:acetyl-CoA carboxylase complex"/>
    <property type="evidence" value="ECO:0007669"/>
    <property type="project" value="InterPro"/>
</dbReference>
<evidence type="ECO:0000256" key="11">
    <source>
        <dbReference type="ARBA" id="ARBA00022448"/>
    </source>
</evidence>
<dbReference type="InterPro" id="IPR029045">
    <property type="entry name" value="ClpP/crotonase-like_dom_sf"/>
</dbReference>
<evidence type="ECO:0000256" key="25">
    <source>
        <dbReference type="ARBA" id="ARBA00023002"/>
    </source>
</evidence>
<dbReference type="GO" id="GO:0000287">
    <property type="term" value="F:magnesium ion binding"/>
    <property type="evidence" value="ECO:0007669"/>
    <property type="project" value="InterPro"/>
</dbReference>
<feature type="domain" description="CoA carboxyltransferase N-terminal" evidence="38">
    <location>
        <begin position="273"/>
        <end position="551"/>
    </location>
</feature>
<comment type="similarity">
    <text evidence="5">Belongs to the RuBisCO large chain family. Type I subfamily.</text>
</comment>
<evidence type="ECO:0000256" key="19">
    <source>
        <dbReference type="ARBA" id="ARBA00022729"/>
    </source>
</evidence>
<evidence type="ECO:0000256" key="27">
    <source>
        <dbReference type="ARBA" id="ARBA00023033"/>
    </source>
</evidence>
<keyword evidence="19" id="KW-0732">Signal</keyword>
<dbReference type="InterPro" id="IPR036422">
    <property type="entry name" value="RuBisCO_lsu_N_sf"/>
</dbReference>
<evidence type="ECO:0000256" key="3">
    <source>
        <dbReference type="ARBA" id="ARBA00003068"/>
    </source>
</evidence>
<keyword evidence="14" id="KW-0113">Calvin cycle</keyword>
<dbReference type="PANTHER" id="PTHR33288:SF10">
    <property type="entry name" value="CYTOCHROME F"/>
    <property type="match status" value="1"/>
</dbReference>
<keyword evidence="30" id="KW-0601">Photorespiration</keyword>
<dbReference type="Pfam" id="PF01333">
    <property type="entry name" value="Apocytochr_F_C"/>
    <property type="match status" value="1"/>
</dbReference>
<dbReference type="PANTHER" id="PTHR33288">
    <property type="match status" value="1"/>
</dbReference>
<dbReference type="GO" id="GO:0019253">
    <property type="term" value="P:reductive pentose-phosphate cycle"/>
    <property type="evidence" value="ECO:0007669"/>
    <property type="project" value="UniProtKB-KW"/>
</dbReference>
<proteinExistence type="inferred from homology"/>
<gene>
    <name evidence="39" type="ORF">G4B88_017044</name>
</gene>
<evidence type="ECO:0000256" key="5">
    <source>
        <dbReference type="ARBA" id="ARBA00006204"/>
    </source>
</evidence>
<dbReference type="SUPFAM" id="SSF52096">
    <property type="entry name" value="ClpP/crotonase"/>
    <property type="match status" value="1"/>
</dbReference>
<keyword evidence="29 37" id="KW-0472">Membrane</keyword>
<dbReference type="Gene3D" id="1.20.5.700">
    <property type="entry name" value="Single helix bin"/>
    <property type="match status" value="1"/>
</dbReference>
<evidence type="ECO:0000256" key="9">
    <source>
        <dbReference type="ARBA" id="ARBA00013528"/>
    </source>
</evidence>
<comment type="function">
    <text evidence="3">Component of the cytochrome b6-f complex, which mediates electron transfer between photosystem II (PSII) and photosystem I (PSI), cyclic electron flow around PSI, and state transitions.</text>
</comment>